<organism evidence="2 3">
    <name type="scientific">Tritrichomonas foetus</name>
    <dbReference type="NCBI Taxonomy" id="1144522"/>
    <lineage>
        <taxon>Eukaryota</taxon>
        <taxon>Metamonada</taxon>
        <taxon>Parabasalia</taxon>
        <taxon>Tritrichomonadida</taxon>
        <taxon>Tritrichomonadidae</taxon>
        <taxon>Tritrichomonas</taxon>
    </lineage>
</organism>
<dbReference type="RefSeq" id="XP_068367361.1">
    <property type="nucleotide sequence ID" value="XM_068498439.1"/>
</dbReference>
<dbReference type="VEuPathDB" id="TrichDB:TRFO_15530"/>
<keyword evidence="3" id="KW-1185">Reference proteome</keyword>
<proteinExistence type="predicted"/>
<dbReference type="Gene3D" id="3.40.50.620">
    <property type="entry name" value="HUPs"/>
    <property type="match status" value="1"/>
</dbReference>
<evidence type="ECO:0000259" key="1">
    <source>
        <dbReference type="Pfam" id="PF02698"/>
    </source>
</evidence>
<dbReference type="CDD" id="cd06259">
    <property type="entry name" value="YdcF-like"/>
    <property type="match status" value="1"/>
</dbReference>
<dbReference type="EMBL" id="MLAK01000412">
    <property type="protein sequence ID" value="OHT14225.1"/>
    <property type="molecule type" value="Genomic_DNA"/>
</dbReference>
<comment type="caution">
    <text evidence="2">The sequence shown here is derived from an EMBL/GenBank/DDBJ whole genome shotgun (WGS) entry which is preliminary data.</text>
</comment>
<dbReference type="GeneID" id="94833143"/>
<dbReference type="GO" id="GO:0005886">
    <property type="term" value="C:plasma membrane"/>
    <property type="evidence" value="ECO:0007669"/>
    <property type="project" value="TreeGrafter"/>
</dbReference>
<dbReference type="PANTHER" id="PTHR30336:SF20">
    <property type="entry name" value="DUF218 DOMAIN-CONTAINING PROTEIN"/>
    <property type="match status" value="1"/>
</dbReference>
<dbReference type="AlphaFoldDB" id="A0A1J4KSF3"/>
<gene>
    <name evidence="2" type="ORF">TRFO_15530</name>
</gene>
<evidence type="ECO:0000313" key="3">
    <source>
        <dbReference type="Proteomes" id="UP000179807"/>
    </source>
</evidence>
<dbReference type="Pfam" id="PF02698">
    <property type="entry name" value="DUF218"/>
    <property type="match status" value="1"/>
</dbReference>
<dbReference type="InterPro" id="IPR014729">
    <property type="entry name" value="Rossmann-like_a/b/a_fold"/>
</dbReference>
<sequence>MSATDINYLSNFLSQRTLPTLDSKTLQDEFGVDKFDVIAVFGNAIPRTVEFAAELYHKNLCKYILVSGAIGHSTPYLRDTVKKIPRFTNIEVENLSEAEIFFNLLTQSFKIPPDAVIIEKKSLNCGGNASETIKILDEKGISRETLLILQDPTMQLRSYASYVHWNDGKTKNLVSFAPFVPQVDENLKWKDEIEDLWEMNRFIELLLGEIPRLLDNENGYGPNGKKFICHVDIPDDILESYNRLKQAFQNADGRII</sequence>
<feature type="domain" description="DUF218" evidence="1">
    <location>
        <begin position="36"/>
        <end position="165"/>
    </location>
</feature>
<dbReference type="PANTHER" id="PTHR30336">
    <property type="entry name" value="INNER MEMBRANE PROTEIN, PROBABLE PERMEASE"/>
    <property type="match status" value="1"/>
</dbReference>
<protein>
    <recommendedName>
        <fullName evidence="1">DUF218 domain-containing protein</fullName>
    </recommendedName>
</protein>
<dbReference type="InterPro" id="IPR051599">
    <property type="entry name" value="Cell_Envelope_Assoc"/>
</dbReference>
<evidence type="ECO:0000313" key="2">
    <source>
        <dbReference type="EMBL" id="OHT14225.1"/>
    </source>
</evidence>
<reference evidence="2" key="1">
    <citation type="submission" date="2016-10" db="EMBL/GenBank/DDBJ databases">
        <authorList>
            <person name="Benchimol M."/>
            <person name="Almeida L.G."/>
            <person name="Vasconcelos A.T."/>
            <person name="Perreira-Neves A."/>
            <person name="Rosa I.A."/>
            <person name="Tasca T."/>
            <person name="Bogo M.R."/>
            <person name="de Souza W."/>
        </authorList>
    </citation>
    <scope>NUCLEOTIDE SEQUENCE [LARGE SCALE GENOMIC DNA]</scope>
    <source>
        <strain evidence="2">K</strain>
    </source>
</reference>
<dbReference type="Gene3D" id="1.10.3620.10">
    <property type="entry name" value="YdcF like domain"/>
    <property type="match status" value="1"/>
</dbReference>
<accession>A0A1J4KSF3</accession>
<dbReference type="InterPro" id="IPR003848">
    <property type="entry name" value="DUF218"/>
</dbReference>
<dbReference type="OrthoDB" id="17725at2759"/>
<name>A0A1J4KSF3_9EUKA</name>
<dbReference type="Proteomes" id="UP000179807">
    <property type="component" value="Unassembled WGS sequence"/>
</dbReference>